<keyword evidence="4" id="KW-0805">Transcription regulation</keyword>
<evidence type="ECO:0000256" key="4">
    <source>
        <dbReference type="ARBA" id="ARBA00023015"/>
    </source>
</evidence>
<evidence type="ECO:0000256" key="5">
    <source>
        <dbReference type="ARBA" id="ARBA00023159"/>
    </source>
</evidence>
<evidence type="ECO:0000256" key="6">
    <source>
        <dbReference type="ARBA" id="ARBA00023163"/>
    </source>
</evidence>
<evidence type="ECO:0000313" key="10">
    <source>
        <dbReference type="Proteomes" id="UP000274131"/>
    </source>
</evidence>
<evidence type="ECO:0000313" key="9">
    <source>
        <dbReference type="EMBL" id="VDD91942.1"/>
    </source>
</evidence>
<keyword evidence="5" id="KW-0010">Activator</keyword>
<reference evidence="11" key="1">
    <citation type="submission" date="2017-02" db="UniProtKB">
        <authorList>
            <consortium name="WormBaseParasite"/>
        </authorList>
    </citation>
    <scope>IDENTIFICATION</scope>
</reference>
<dbReference type="InterPro" id="IPR021429">
    <property type="entry name" value="Mediator_Med24"/>
</dbReference>
<dbReference type="STRING" id="51028.A0A0N4V9Q2"/>
<evidence type="ECO:0000256" key="3">
    <source>
        <dbReference type="ARBA" id="ARBA00019693"/>
    </source>
</evidence>
<dbReference type="AlphaFoldDB" id="A0A0N4V9Q2"/>
<comment type="subcellular location">
    <subcellularLocation>
        <location evidence="1">Nucleus</location>
    </subcellularLocation>
</comment>
<dbReference type="GO" id="GO:0060261">
    <property type="term" value="P:positive regulation of transcription initiation by RNA polymerase II"/>
    <property type="evidence" value="ECO:0007669"/>
    <property type="project" value="TreeGrafter"/>
</dbReference>
<sequence>MGVFNPEDPENEWIVSLVTQTYRDKLTPVEFGVLVRKELNSRRCTEQQLRFLATTLLRFATATDAPEKRLLICLVNLAKAEIITWARFIKVIYEFEHFSRLLCVEALADILRESLPYLNCKASADKECEILAKSLMDVLSWCLLALEKTLQMGDEKSTAALARCACEYAKNKFVQAALFLYERISRGNLRFSDSPNYIVEGVANFAKKYPDNVDVDTLQKTIILLQNSPVDRVEESLTGRVKQPHPAVLTLVSVFEGFRMTKRVDQMGDAFYEAAEILHFPYTRMFEDMLRASLLIMLDVKESVSEEMAAFQSFFYIKLPQIIKHLLLRGIPQGDLLTALTNICECKTLLNKVDLKTKSNTPNIMSHFLDQLCAAKVIDEGFTRSLQDHRLKLMMESCPMLYQNIVQSTTLSRPVILEAESAKMAIMRQPNDGIINVLRKLASGSSGLFTFDSVCASFCADGNLTYFSSKLATINGQSERPTSTADRNDGYSRALAFNLSFILLTRIRFNYNDLRPSELVNGTARTVDNTRFCFFKFASNYGWTAADCCGQHSPPSADAKAHYHERVNMLKHGQIFWDKRSVNYAELIEAVPIVGESLLDECRCKRQEDQEHFHEVIKKVLQAFCDDTNFMIVCLVQWMCSQPVTEARQNLVKSFIYALSYPLQLDERQQESMALTSAACRRTLEDLLTCDRLRDPRFTWIINCAKRKLPAVPFTMPAATSQSSDAEMLKQAFTYARQQGWASPNVLQLVDRCNKAGVVENWCMVWLNSMFKLTTNDEMVAAGELCFAAGVLAPVPCMISFVREITEYVLEQNVEFDLDESDQSESENPVERSVEVIFSKFLRETRAGRLKVSHKNLASAPRSGPTMKIIEMLPQELMYNLAQIDPKSFNLDLYLHLIDLANDSSVKSALRFTCLLRKLGGI</sequence>
<evidence type="ECO:0000256" key="2">
    <source>
        <dbReference type="ARBA" id="ARBA00007864"/>
    </source>
</evidence>
<protein>
    <recommendedName>
        <fullName evidence="3">Mediator of RNA polymerase II transcription subunit 24</fullName>
    </recommendedName>
    <alternativeName>
        <fullName evidence="8">Mediator complex subunit 24</fullName>
    </alternativeName>
</protein>
<name>A0A0N4V9Q2_ENTVE</name>
<dbReference type="GO" id="GO:0016592">
    <property type="term" value="C:mediator complex"/>
    <property type="evidence" value="ECO:0007669"/>
    <property type="project" value="InterPro"/>
</dbReference>
<comment type="similarity">
    <text evidence="2">Belongs to the Mediator complex subunit 24 family.</text>
</comment>
<keyword evidence="7" id="KW-0539">Nucleus</keyword>
<evidence type="ECO:0000256" key="8">
    <source>
        <dbReference type="ARBA" id="ARBA00031960"/>
    </source>
</evidence>
<dbReference type="WBParaSite" id="EVEC_0000717201-mRNA-1">
    <property type="protein sequence ID" value="EVEC_0000717201-mRNA-1"/>
    <property type="gene ID" value="EVEC_0000717201"/>
</dbReference>
<evidence type="ECO:0000256" key="1">
    <source>
        <dbReference type="ARBA" id="ARBA00004123"/>
    </source>
</evidence>
<dbReference type="Proteomes" id="UP000274131">
    <property type="component" value="Unassembled WGS sequence"/>
</dbReference>
<keyword evidence="10" id="KW-1185">Reference proteome</keyword>
<evidence type="ECO:0000256" key="7">
    <source>
        <dbReference type="ARBA" id="ARBA00023242"/>
    </source>
</evidence>
<gene>
    <name evidence="9" type="ORF">EVEC_LOCUS6693</name>
</gene>
<dbReference type="PANTHER" id="PTHR12898">
    <property type="entry name" value="MEDIATOR OF RNA POLYMERASE II TRANSCRIPTION SUBUNIT 24"/>
    <property type="match status" value="1"/>
</dbReference>
<dbReference type="Pfam" id="PF11277">
    <property type="entry name" value="Med24_N"/>
    <property type="match status" value="1"/>
</dbReference>
<organism evidence="11">
    <name type="scientific">Enterobius vermicularis</name>
    <name type="common">Human pinworm</name>
    <dbReference type="NCBI Taxonomy" id="51028"/>
    <lineage>
        <taxon>Eukaryota</taxon>
        <taxon>Metazoa</taxon>
        <taxon>Ecdysozoa</taxon>
        <taxon>Nematoda</taxon>
        <taxon>Chromadorea</taxon>
        <taxon>Rhabditida</taxon>
        <taxon>Spirurina</taxon>
        <taxon>Oxyuridomorpha</taxon>
        <taxon>Oxyuroidea</taxon>
        <taxon>Oxyuridae</taxon>
        <taxon>Enterobius</taxon>
    </lineage>
</organism>
<dbReference type="EMBL" id="UXUI01008612">
    <property type="protein sequence ID" value="VDD91942.1"/>
    <property type="molecule type" value="Genomic_DNA"/>
</dbReference>
<evidence type="ECO:0000313" key="11">
    <source>
        <dbReference type="WBParaSite" id="EVEC_0000717201-mRNA-1"/>
    </source>
</evidence>
<dbReference type="PANTHER" id="PTHR12898:SF1">
    <property type="entry name" value="MEDIATOR OF RNA POLYMERASE II TRANSCRIPTION SUBUNIT 24"/>
    <property type="match status" value="1"/>
</dbReference>
<dbReference type="GO" id="GO:0003712">
    <property type="term" value="F:transcription coregulator activity"/>
    <property type="evidence" value="ECO:0007669"/>
    <property type="project" value="TreeGrafter"/>
</dbReference>
<accession>A0A0N4V9Q2</accession>
<proteinExistence type="inferred from homology"/>
<dbReference type="OrthoDB" id="21216at2759"/>
<keyword evidence="6" id="KW-0804">Transcription</keyword>
<reference evidence="9 10" key="2">
    <citation type="submission" date="2018-10" db="EMBL/GenBank/DDBJ databases">
        <authorList>
            <consortium name="Pathogen Informatics"/>
        </authorList>
    </citation>
    <scope>NUCLEOTIDE SEQUENCE [LARGE SCALE GENOMIC DNA]</scope>
</reference>